<evidence type="ECO:0000256" key="1">
    <source>
        <dbReference type="SAM" id="Phobius"/>
    </source>
</evidence>
<accession>A0A346TPX2</accession>
<feature type="transmembrane region" description="Helical" evidence="1">
    <location>
        <begin position="194"/>
        <end position="212"/>
    </location>
</feature>
<reference evidence="2 3" key="1">
    <citation type="submission" date="2018-05" db="EMBL/GenBank/DDBJ databases">
        <title>The complete genome sequence of an alphabaculovirus isolated from the southern armyworm, Spodoptera eridania.</title>
        <authorList>
            <person name="Harrison R.L."/>
            <person name="Rowley D.L."/>
        </authorList>
    </citation>
    <scope>NUCLEOTIDE SEQUENCE [LARGE SCALE GENOMIC DNA]</scope>
    <source>
        <strain evidence="2">251</strain>
    </source>
</reference>
<dbReference type="RefSeq" id="YP_010087035.1">
    <property type="nucleotide sequence ID" value="NC_055502.1"/>
</dbReference>
<proteinExistence type="predicted"/>
<name>A0A346TPX2_9ABAC</name>
<dbReference type="InterPro" id="IPR010639">
    <property type="entry name" value="Actin-rearrang-inducing_fac"/>
</dbReference>
<feature type="transmembrane region" description="Helical" evidence="1">
    <location>
        <begin position="97"/>
        <end position="123"/>
    </location>
</feature>
<feature type="transmembrane region" description="Helical" evidence="1">
    <location>
        <begin position="21"/>
        <end position="49"/>
    </location>
</feature>
<dbReference type="EMBL" id="MH320559">
    <property type="protein sequence ID" value="AXU41632.1"/>
    <property type="molecule type" value="Genomic_DNA"/>
</dbReference>
<keyword evidence="1" id="KW-0812">Transmembrane</keyword>
<dbReference type="KEGG" id="vg:65102282"/>
<dbReference type="GeneID" id="65102282"/>
<evidence type="ECO:0000313" key="2">
    <source>
        <dbReference type="EMBL" id="AXU41632.1"/>
    </source>
</evidence>
<keyword evidence="1" id="KW-0472">Membrane</keyword>
<keyword evidence="1" id="KW-1133">Transmembrane helix</keyword>
<dbReference type="Pfam" id="PF06770">
    <property type="entry name" value="Arif-1"/>
    <property type="match status" value="1"/>
</dbReference>
<feature type="transmembrane region" description="Helical" evidence="1">
    <location>
        <begin position="69"/>
        <end position="88"/>
    </location>
</feature>
<protein>
    <submittedName>
        <fullName evidence="2">ARIF-1</fullName>
    </submittedName>
</protein>
<organism evidence="2 3">
    <name type="scientific">Spodoptera eridania nucleopolyhedrovirus</name>
    <dbReference type="NCBI Taxonomy" id="2315721"/>
    <lineage>
        <taxon>Viruses</taxon>
        <taxon>Viruses incertae sedis</taxon>
        <taxon>Naldaviricetes</taxon>
        <taxon>Lefavirales</taxon>
        <taxon>Baculoviridae</taxon>
        <taxon>Alphabaculovirus</taxon>
        <taxon>Alphabaculovirus speridaniae</taxon>
    </lineage>
</organism>
<sequence>MGLHNKNKKITTQTISSKNMAVALSCIARSIVTAVVGVAFAVLGIAGIVESKYALLIDYANSSPVFNCSGFVFVYGVNLIIVGAGILLTKKLHLLQYLLVFLTLVATHATLTVVVLICTYNWVVEYGHIPVLDANVREHDKESVCWNGIVRLDYNNVRGNFDANCYRVGEIAYCALCRKEYYSGEVTFLKANRFELAFVLILLLTLNGYTLWKLHEIYTTLHYFHEETEINAQLSASTSLESVAAPPRPNEYYAVPKNNRPITIQPPLATTNTTLSSFTFKDSSSYWHNEEENLLLPPPPKSWIFDHQIVDTTPTIITTVN</sequence>
<dbReference type="Proteomes" id="UP000503448">
    <property type="component" value="Segment"/>
</dbReference>
<evidence type="ECO:0000313" key="3">
    <source>
        <dbReference type="Proteomes" id="UP000503448"/>
    </source>
</evidence>
<keyword evidence="3" id="KW-1185">Reference proteome</keyword>